<evidence type="ECO:0000313" key="9">
    <source>
        <dbReference type="EMBL" id="EDW85693.2"/>
    </source>
</evidence>
<dbReference type="EMBL" id="CH964282">
    <property type="protein sequence ID" value="EDW85693.2"/>
    <property type="molecule type" value="Genomic_DNA"/>
</dbReference>
<protein>
    <recommendedName>
        <fullName evidence="8">Major facilitator superfamily (MFS) profile domain-containing protein</fullName>
    </recommendedName>
</protein>
<dbReference type="GO" id="GO:0015149">
    <property type="term" value="F:hexose transmembrane transporter activity"/>
    <property type="evidence" value="ECO:0007669"/>
    <property type="project" value="TreeGrafter"/>
</dbReference>
<comment type="similarity">
    <text evidence="6">Belongs to the major facilitator superfamily. Sugar transporter (TC 2.A.1.1) family.</text>
</comment>
<accession>B4NMV4</accession>
<keyword evidence="6" id="KW-0813">Transport</keyword>
<keyword evidence="5" id="KW-0325">Glycoprotein</keyword>
<keyword evidence="4 7" id="KW-0472">Membrane</keyword>
<dbReference type="GO" id="GO:0016020">
    <property type="term" value="C:membrane"/>
    <property type="evidence" value="ECO:0007669"/>
    <property type="project" value="UniProtKB-SubCell"/>
</dbReference>
<dbReference type="Pfam" id="PF00083">
    <property type="entry name" value="Sugar_tr"/>
    <property type="match status" value="1"/>
</dbReference>
<dbReference type="AlphaFoldDB" id="B4NMV4"/>
<feature type="transmembrane region" description="Helical" evidence="7">
    <location>
        <begin position="153"/>
        <end position="173"/>
    </location>
</feature>
<feature type="transmembrane region" description="Helical" evidence="7">
    <location>
        <begin position="345"/>
        <end position="362"/>
    </location>
</feature>
<evidence type="ECO:0000259" key="8">
    <source>
        <dbReference type="PROSITE" id="PS50850"/>
    </source>
</evidence>
<feature type="transmembrane region" description="Helical" evidence="7">
    <location>
        <begin position="125"/>
        <end position="147"/>
    </location>
</feature>
<dbReference type="PANTHER" id="PTHR23503">
    <property type="entry name" value="SOLUTE CARRIER FAMILY 2"/>
    <property type="match status" value="1"/>
</dbReference>
<feature type="transmembrane region" description="Helical" evidence="7">
    <location>
        <begin position="436"/>
        <end position="456"/>
    </location>
</feature>
<feature type="transmembrane region" description="Helical" evidence="7">
    <location>
        <begin position="369"/>
        <end position="392"/>
    </location>
</feature>
<evidence type="ECO:0000256" key="2">
    <source>
        <dbReference type="ARBA" id="ARBA00022692"/>
    </source>
</evidence>
<dbReference type="FunCoup" id="B4NMV4">
    <property type="interactions" value="44"/>
</dbReference>
<dbReference type="Gene3D" id="1.20.1250.20">
    <property type="entry name" value="MFS general substrate transporter like domains"/>
    <property type="match status" value="1"/>
</dbReference>
<evidence type="ECO:0000256" key="6">
    <source>
        <dbReference type="RuleBase" id="RU003346"/>
    </source>
</evidence>
<feature type="transmembrane region" description="Helical" evidence="7">
    <location>
        <begin position="398"/>
        <end position="424"/>
    </location>
</feature>
<name>B4NMV4_DROWI</name>
<dbReference type="InterPro" id="IPR045263">
    <property type="entry name" value="GLUT"/>
</dbReference>
<dbReference type="InterPro" id="IPR020846">
    <property type="entry name" value="MFS_dom"/>
</dbReference>
<comment type="subcellular location">
    <subcellularLocation>
        <location evidence="1">Membrane</location>
        <topology evidence="1">Multi-pass membrane protein</topology>
    </subcellularLocation>
</comment>
<dbReference type="eggNOG" id="KOG0569">
    <property type="taxonomic scope" value="Eukaryota"/>
</dbReference>
<feature type="transmembrane region" description="Helical" evidence="7">
    <location>
        <begin position="93"/>
        <end position="113"/>
    </location>
</feature>
<keyword evidence="3 7" id="KW-1133">Transmembrane helix</keyword>
<dbReference type="OrthoDB" id="4540492at2759"/>
<organism evidence="9 10">
    <name type="scientific">Drosophila willistoni</name>
    <name type="common">Fruit fly</name>
    <dbReference type="NCBI Taxonomy" id="7260"/>
    <lineage>
        <taxon>Eukaryota</taxon>
        <taxon>Metazoa</taxon>
        <taxon>Ecdysozoa</taxon>
        <taxon>Arthropoda</taxon>
        <taxon>Hexapoda</taxon>
        <taxon>Insecta</taxon>
        <taxon>Pterygota</taxon>
        <taxon>Neoptera</taxon>
        <taxon>Endopterygota</taxon>
        <taxon>Diptera</taxon>
        <taxon>Brachycera</taxon>
        <taxon>Muscomorpha</taxon>
        <taxon>Ephydroidea</taxon>
        <taxon>Drosophilidae</taxon>
        <taxon>Drosophila</taxon>
        <taxon>Sophophora</taxon>
    </lineage>
</organism>
<evidence type="ECO:0000256" key="1">
    <source>
        <dbReference type="ARBA" id="ARBA00004141"/>
    </source>
</evidence>
<dbReference type="InterPro" id="IPR005829">
    <property type="entry name" value="Sugar_transporter_CS"/>
</dbReference>
<keyword evidence="10" id="KW-1185">Reference proteome</keyword>
<dbReference type="SMR" id="B4NMV4"/>
<keyword evidence="2 7" id="KW-0812">Transmembrane</keyword>
<feature type="transmembrane region" description="Helical" evidence="7">
    <location>
        <begin position="185"/>
        <end position="210"/>
    </location>
</feature>
<dbReference type="InParanoid" id="B4NMV4"/>
<reference evidence="9 10" key="1">
    <citation type="journal article" date="2007" name="Nature">
        <title>Evolution of genes and genomes on the Drosophila phylogeny.</title>
        <authorList>
            <consortium name="Drosophila 12 Genomes Consortium"/>
            <person name="Clark A.G."/>
            <person name="Eisen M.B."/>
            <person name="Smith D.R."/>
            <person name="Bergman C.M."/>
            <person name="Oliver B."/>
            <person name="Markow T.A."/>
            <person name="Kaufman T.C."/>
            <person name="Kellis M."/>
            <person name="Gelbart W."/>
            <person name="Iyer V.N."/>
            <person name="Pollard D.A."/>
            <person name="Sackton T.B."/>
            <person name="Larracuente A.M."/>
            <person name="Singh N.D."/>
            <person name="Abad J.P."/>
            <person name="Abt D.N."/>
            <person name="Adryan B."/>
            <person name="Aguade M."/>
            <person name="Akashi H."/>
            <person name="Anderson W.W."/>
            <person name="Aquadro C.F."/>
            <person name="Ardell D.H."/>
            <person name="Arguello R."/>
            <person name="Artieri C.G."/>
            <person name="Barbash D.A."/>
            <person name="Barker D."/>
            <person name="Barsanti P."/>
            <person name="Batterham P."/>
            <person name="Batzoglou S."/>
            <person name="Begun D."/>
            <person name="Bhutkar A."/>
            <person name="Blanco E."/>
            <person name="Bosak S.A."/>
            <person name="Bradley R.K."/>
            <person name="Brand A.D."/>
            <person name="Brent M.R."/>
            <person name="Brooks A.N."/>
            <person name="Brown R.H."/>
            <person name="Butlin R.K."/>
            <person name="Caggese C."/>
            <person name="Calvi B.R."/>
            <person name="Bernardo de Carvalho A."/>
            <person name="Caspi A."/>
            <person name="Castrezana S."/>
            <person name="Celniker S.E."/>
            <person name="Chang J.L."/>
            <person name="Chapple C."/>
            <person name="Chatterji S."/>
            <person name="Chinwalla A."/>
            <person name="Civetta A."/>
            <person name="Clifton S.W."/>
            <person name="Comeron J.M."/>
            <person name="Costello J.C."/>
            <person name="Coyne J.A."/>
            <person name="Daub J."/>
            <person name="David R.G."/>
            <person name="Delcher A.L."/>
            <person name="Delehaunty K."/>
            <person name="Do C.B."/>
            <person name="Ebling H."/>
            <person name="Edwards K."/>
            <person name="Eickbush T."/>
            <person name="Evans J.D."/>
            <person name="Filipski A."/>
            <person name="Findeiss S."/>
            <person name="Freyhult E."/>
            <person name="Fulton L."/>
            <person name="Fulton R."/>
            <person name="Garcia A.C."/>
            <person name="Gardiner A."/>
            <person name="Garfield D.A."/>
            <person name="Garvin B.E."/>
            <person name="Gibson G."/>
            <person name="Gilbert D."/>
            <person name="Gnerre S."/>
            <person name="Godfrey J."/>
            <person name="Good R."/>
            <person name="Gotea V."/>
            <person name="Gravely B."/>
            <person name="Greenberg A.J."/>
            <person name="Griffiths-Jones S."/>
            <person name="Gross S."/>
            <person name="Guigo R."/>
            <person name="Gustafson E.A."/>
            <person name="Haerty W."/>
            <person name="Hahn M.W."/>
            <person name="Halligan D.L."/>
            <person name="Halpern A.L."/>
            <person name="Halter G.M."/>
            <person name="Han M.V."/>
            <person name="Heger A."/>
            <person name="Hillier L."/>
            <person name="Hinrichs A.S."/>
            <person name="Holmes I."/>
            <person name="Hoskins R.A."/>
            <person name="Hubisz M.J."/>
            <person name="Hultmark D."/>
            <person name="Huntley M.A."/>
            <person name="Jaffe D.B."/>
            <person name="Jagadeeshan S."/>
            <person name="Jeck W.R."/>
            <person name="Johnson J."/>
            <person name="Jones C.D."/>
            <person name="Jordan W.C."/>
            <person name="Karpen G.H."/>
            <person name="Kataoka E."/>
            <person name="Keightley P.D."/>
            <person name="Kheradpour P."/>
            <person name="Kirkness E.F."/>
            <person name="Koerich L.B."/>
            <person name="Kristiansen K."/>
            <person name="Kudrna D."/>
            <person name="Kulathinal R.J."/>
            <person name="Kumar S."/>
            <person name="Kwok R."/>
            <person name="Lander E."/>
            <person name="Langley C.H."/>
            <person name="Lapoint R."/>
            <person name="Lazzaro B.P."/>
            <person name="Lee S.J."/>
            <person name="Levesque L."/>
            <person name="Li R."/>
            <person name="Lin C.F."/>
            <person name="Lin M.F."/>
            <person name="Lindblad-Toh K."/>
            <person name="Llopart A."/>
            <person name="Long M."/>
            <person name="Low L."/>
            <person name="Lozovsky E."/>
            <person name="Lu J."/>
            <person name="Luo M."/>
            <person name="Machado C.A."/>
            <person name="Makalowski W."/>
            <person name="Marzo M."/>
            <person name="Matsuda M."/>
            <person name="Matzkin L."/>
            <person name="McAllister B."/>
            <person name="McBride C.S."/>
            <person name="McKernan B."/>
            <person name="McKernan K."/>
            <person name="Mendez-Lago M."/>
            <person name="Minx P."/>
            <person name="Mollenhauer M.U."/>
            <person name="Montooth K."/>
            <person name="Mount S.M."/>
            <person name="Mu X."/>
            <person name="Myers E."/>
            <person name="Negre B."/>
            <person name="Newfeld S."/>
            <person name="Nielsen R."/>
            <person name="Noor M.A."/>
            <person name="O'Grady P."/>
            <person name="Pachter L."/>
            <person name="Papaceit M."/>
            <person name="Parisi M.J."/>
            <person name="Parisi M."/>
            <person name="Parts L."/>
            <person name="Pedersen J.S."/>
            <person name="Pesole G."/>
            <person name="Phillippy A.M."/>
            <person name="Ponting C.P."/>
            <person name="Pop M."/>
            <person name="Porcelli D."/>
            <person name="Powell J.R."/>
            <person name="Prohaska S."/>
            <person name="Pruitt K."/>
            <person name="Puig M."/>
            <person name="Quesneville H."/>
            <person name="Ram K.R."/>
            <person name="Rand D."/>
            <person name="Rasmussen M.D."/>
            <person name="Reed L.K."/>
            <person name="Reenan R."/>
            <person name="Reily A."/>
            <person name="Remington K.A."/>
            <person name="Rieger T.T."/>
            <person name="Ritchie M.G."/>
            <person name="Robin C."/>
            <person name="Rogers Y.H."/>
            <person name="Rohde C."/>
            <person name="Rozas J."/>
            <person name="Rubenfield M.J."/>
            <person name="Ruiz A."/>
            <person name="Russo S."/>
            <person name="Salzberg S.L."/>
            <person name="Sanchez-Gracia A."/>
            <person name="Saranga D.J."/>
            <person name="Sato H."/>
            <person name="Schaeffer S.W."/>
            <person name="Schatz M.C."/>
            <person name="Schlenke T."/>
            <person name="Schwartz R."/>
            <person name="Segarra C."/>
            <person name="Singh R.S."/>
            <person name="Sirot L."/>
            <person name="Sirota M."/>
            <person name="Sisneros N.B."/>
            <person name="Smith C.D."/>
            <person name="Smith T.F."/>
            <person name="Spieth J."/>
            <person name="Stage D.E."/>
            <person name="Stark A."/>
            <person name="Stephan W."/>
            <person name="Strausberg R.L."/>
            <person name="Strempel S."/>
            <person name="Sturgill D."/>
            <person name="Sutton G."/>
            <person name="Sutton G.G."/>
            <person name="Tao W."/>
            <person name="Teichmann S."/>
            <person name="Tobari Y.N."/>
            <person name="Tomimura Y."/>
            <person name="Tsolas J.M."/>
            <person name="Valente V.L."/>
            <person name="Venter E."/>
            <person name="Venter J.C."/>
            <person name="Vicario S."/>
            <person name="Vieira F.G."/>
            <person name="Vilella A.J."/>
            <person name="Villasante A."/>
            <person name="Walenz B."/>
            <person name="Wang J."/>
            <person name="Wasserman M."/>
            <person name="Watts T."/>
            <person name="Wilson D."/>
            <person name="Wilson R.K."/>
            <person name="Wing R.A."/>
            <person name="Wolfner M.F."/>
            <person name="Wong A."/>
            <person name="Wong G.K."/>
            <person name="Wu C.I."/>
            <person name="Wu G."/>
            <person name="Yamamoto D."/>
            <person name="Yang H.P."/>
            <person name="Yang S.P."/>
            <person name="Yorke J.A."/>
            <person name="Yoshida K."/>
            <person name="Zdobnov E."/>
            <person name="Zhang P."/>
            <person name="Zhang Y."/>
            <person name="Zimin A.V."/>
            <person name="Baldwin J."/>
            <person name="Abdouelleil A."/>
            <person name="Abdulkadir J."/>
            <person name="Abebe A."/>
            <person name="Abera B."/>
            <person name="Abreu J."/>
            <person name="Acer S.C."/>
            <person name="Aftuck L."/>
            <person name="Alexander A."/>
            <person name="An P."/>
            <person name="Anderson E."/>
            <person name="Anderson S."/>
            <person name="Arachi H."/>
            <person name="Azer M."/>
            <person name="Bachantsang P."/>
            <person name="Barry A."/>
            <person name="Bayul T."/>
            <person name="Berlin A."/>
            <person name="Bessette D."/>
            <person name="Bloom T."/>
            <person name="Blye J."/>
            <person name="Boguslavskiy L."/>
            <person name="Bonnet C."/>
            <person name="Boukhgalter B."/>
            <person name="Bourzgui I."/>
            <person name="Brown A."/>
            <person name="Cahill P."/>
            <person name="Channer S."/>
            <person name="Cheshatsang Y."/>
            <person name="Chuda L."/>
            <person name="Citroen M."/>
            <person name="Collymore A."/>
            <person name="Cooke P."/>
            <person name="Costello M."/>
            <person name="D'Aco K."/>
            <person name="Daza R."/>
            <person name="De Haan G."/>
            <person name="DeGray S."/>
            <person name="DeMaso C."/>
            <person name="Dhargay N."/>
            <person name="Dooley K."/>
            <person name="Dooley E."/>
            <person name="Doricent M."/>
            <person name="Dorje P."/>
            <person name="Dorjee K."/>
            <person name="Dupes A."/>
            <person name="Elong R."/>
            <person name="Falk J."/>
            <person name="Farina A."/>
            <person name="Faro S."/>
            <person name="Ferguson D."/>
            <person name="Fisher S."/>
            <person name="Foley C.D."/>
            <person name="Franke A."/>
            <person name="Friedrich D."/>
            <person name="Gadbois L."/>
            <person name="Gearin G."/>
            <person name="Gearin C.R."/>
            <person name="Giannoukos G."/>
            <person name="Goode T."/>
            <person name="Graham J."/>
            <person name="Grandbois E."/>
            <person name="Grewal S."/>
            <person name="Gyaltsen K."/>
            <person name="Hafez N."/>
            <person name="Hagos B."/>
            <person name="Hall J."/>
            <person name="Henson C."/>
            <person name="Hollinger A."/>
            <person name="Honan T."/>
            <person name="Huard M.D."/>
            <person name="Hughes L."/>
            <person name="Hurhula B."/>
            <person name="Husby M.E."/>
            <person name="Kamat A."/>
            <person name="Kanga B."/>
            <person name="Kashin S."/>
            <person name="Khazanovich D."/>
            <person name="Kisner P."/>
            <person name="Lance K."/>
            <person name="Lara M."/>
            <person name="Lee W."/>
            <person name="Lennon N."/>
            <person name="Letendre F."/>
            <person name="LeVine R."/>
            <person name="Lipovsky A."/>
            <person name="Liu X."/>
            <person name="Liu J."/>
            <person name="Liu S."/>
            <person name="Lokyitsang T."/>
            <person name="Lokyitsang Y."/>
            <person name="Lubonja R."/>
            <person name="Lui A."/>
            <person name="MacDonald P."/>
            <person name="Magnisalis V."/>
            <person name="Maru K."/>
            <person name="Matthews C."/>
            <person name="McCusker W."/>
            <person name="McDonough S."/>
            <person name="Mehta T."/>
            <person name="Meldrim J."/>
            <person name="Meneus L."/>
            <person name="Mihai O."/>
            <person name="Mihalev A."/>
            <person name="Mihova T."/>
            <person name="Mittelman R."/>
            <person name="Mlenga V."/>
            <person name="Montmayeur A."/>
            <person name="Mulrain L."/>
            <person name="Navidi A."/>
            <person name="Naylor J."/>
            <person name="Negash T."/>
            <person name="Nguyen T."/>
            <person name="Nguyen N."/>
            <person name="Nicol R."/>
            <person name="Norbu C."/>
            <person name="Norbu N."/>
            <person name="Novod N."/>
            <person name="O'Neill B."/>
            <person name="Osman S."/>
            <person name="Markiewicz E."/>
            <person name="Oyono O.L."/>
            <person name="Patti C."/>
            <person name="Phunkhang P."/>
            <person name="Pierre F."/>
            <person name="Priest M."/>
            <person name="Raghuraman S."/>
            <person name="Rege F."/>
            <person name="Reyes R."/>
            <person name="Rise C."/>
            <person name="Rogov P."/>
            <person name="Ross K."/>
            <person name="Ryan E."/>
            <person name="Settipalli S."/>
            <person name="Shea T."/>
            <person name="Sherpa N."/>
            <person name="Shi L."/>
            <person name="Shih D."/>
            <person name="Sparrow T."/>
            <person name="Spaulding J."/>
            <person name="Stalker J."/>
            <person name="Stange-Thomann N."/>
            <person name="Stavropoulos S."/>
            <person name="Stone C."/>
            <person name="Strader C."/>
            <person name="Tesfaye S."/>
            <person name="Thomson T."/>
            <person name="Thoulutsang Y."/>
            <person name="Thoulutsang D."/>
            <person name="Topham K."/>
            <person name="Topping I."/>
            <person name="Tsamla T."/>
            <person name="Vassiliev H."/>
            <person name="Vo A."/>
            <person name="Wangchuk T."/>
            <person name="Wangdi T."/>
            <person name="Weiand M."/>
            <person name="Wilkinson J."/>
            <person name="Wilson A."/>
            <person name="Yadav S."/>
            <person name="Young G."/>
            <person name="Yu Q."/>
            <person name="Zembek L."/>
            <person name="Zhong D."/>
            <person name="Zimmer A."/>
            <person name="Zwirko Z."/>
            <person name="Jaffe D.B."/>
            <person name="Alvarez P."/>
            <person name="Brockman W."/>
            <person name="Butler J."/>
            <person name="Chin C."/>
            <person name="Gnerre S."/>
            <person name="Grabherr M."/>
            <person name="Kleber M."/>
            <person name="Mauceli E."/>
            <person name="MacCallum I."/>
        </authorList>
    </citation>
    <scope>NUCLEOTIDE SEQUENCE [LARGE SCALE GENOMIC DNA]</scope>
    <source>
        <strain evidence="10">Tucson 14030-0811.24</strain>
    </source>
</reference>
<dbReference type="InterPro" id="IPR036259">
    <property type="entry name" value="MFS_trans_sf"/>
</dbReference>
<dbReference type="CDD" id="cd17357">
    <property type="entry name" value="MFS_GLUT_Class1_2_like"/>
    <property type="match status" value="1"/>
</dbReference>
<dbReference type="STRING" id="7260.B4NMV4"/>
<dbReference type="PROSITE" id="PS50850">
    <property type="entry name" value="MFS"/>
    <property type="match status" value="1"/>
</dbReference>
<evidence type="ECO:0000256" key="5">
    <source>
        <dbReference type="ARBA" id="ARBA00023180"/>
    </source>
</evidence>
<evidence type="ECO:0000256" key="7">
    <source>
        <dbReference type="SAM" id="Phobius"/>
    </source>
</evidence>
<feature type="domain" description="Major facilitator superfamily (MFS) profile" evidence="8">
    <location>
        <begin position="50"/>
        <end position="490"/>
    </location>
</feature>
<dbReference type="NCBIfam" id="TIGR00879">
    <property type="entry name" value="SP"/>
    <property type="match status" value="1"/>
</dbReference>
<dbReference type="InterPro" id="IPR005828">
    <property type="entry name" value="MFS_sugar_transport-like"/>
</dbReference>
<feature type="transmembrane region" description="Helical" evidence="7">
    <location>
        <begin position="462"/>
        <end position="482"/>
    </location>
</feature>
<dbReference type="PRINTS" id="PR00171">
    <property type="entry name" value="SUGRTRNSPORT"/>
</dbReference>
<sequence length="518" mass="56926">MERPPKASNTLDDQALFLGEAPLMAHYKQKQQEQPKWSWHLNLAGFGSTIGAAVPVGYCTGVMNSPAVHMRTWCNETLISRYDLHLTPSSMELLWSAAVSLFLVGGALGSVTGASMATRFGRRGCFYICGILLAIGSICFYACRMLSSVELLLLGRLLVGLAGGLITAFMPMYHSELAALQQRSTLAPLCPMGFTVGVVIAQICSLQTVFGSSEDWHIALSCYGLLVIICYAPLHYYPESPKWLYIVKGRKEQAQLQLQKLRGYSAGSPALQAELDDMEMEATSKDTASGFLEVLRNPRLRLPLIITCAFLGGQQLSGINAIFYYSVSIFRKAGLSTQASEWANLGAGCLNLFTSLLGPVLMERVNRRPLMLFSTFFCTIFLFLFAMMLQFIDSFSWFAMGCIACIFLYIFFFQFGLGPMPFFIGAELFEVAPRPAAMAMGSVVYWMCNLIIGMAFPTLQNAWGALVFLPFSITCLLLFGLTKWYLPETRGRDPSDVAPLVASGFKSKVSAAVVSTQS</sequence>
<feature type="transmembrane region" description="Helical" evidence="7">
    <location>
        <begin position="216"/>
        <end position="234"/>
    </location>
</feature>
<proteinExistence type="inferred from homology"/>
<dbReference type="InterPro" id="IPR003663">
    <property type="entry name" value="Sugar/inositol_transpt"/>
</dbReference>
<evidence type="ECO:0000313" key="10">
    <source>
        <dbReference type="Proteomes" id="UP000007798"/>
    </source>
</evidence>
<dbReference type="PANTHER" id="PTHR23503:SF127">
    <property type="entry name" value="FI08437P-RELATED"/>
    <property type="match status" value="1"/>
</dbReference>
<dbReference type="PROSITE" id="PS00217">
    <property type="entry name" value="SUGAR_TRANSPORT_2"/>
    <property type="match status" value="1"/>
</dbReference>
<dbReference type="Proteomes" id="UP000007798">
    <property type="component" value="Unassembled WGS sequence"/>
</dbReference>
<dbReference type="HOGENOM" id="CLU_336867_0_0_1"/>
<feature type="transmembrane region" description="Helical" evidence="7">
    <location>
        <begin position="302"/>
        <end position="325"/>
    </location>
</feature>
<dbReference type="KEGG" id="dwi:6652523"/>
<dbReference type="SUPFAM" id="SSF103473">
    <property type="entry name" value="MFS general substrate transporter"/>
    <property type="match status" value="1"/>
</dbReference>
<gene>
    <name evidence="9" type="primary">Dwil\GK23015</name>
    <name evidence="9" type="ORF">Dwil_GK23015</name>
</gene>
<evidence type="ECO:0000256" key="3">
    <source>
        <dbReference type="ARBA" id="ARBA00022989"/>
    </source>
</evidence>
<evidence type="ECO:0000256" key="4">
    <source>
        <dbReference type="ARBA" id="ARBA00023136"/>
    </source>
</evidence>